<gene>
    <name evidence="6" type="ORF">LPC04_20580</name>
</gene>
<name>A0A9X1YNN8_9BURK</name>
<dbReference type="InterPro" id="IPR000847">
    <property type="entry name" value="LysR_HTH_N"/>
</dbReference>
<dbReference type="EMBL" id="JAJLJH010000007">
    <property type="protein sequence ID" value="MCK9688108.1"/>
    <property type="molecule type" value="Genomic_DNA"/>
</dbReference>
<dbReference type="GO" id="GO:0006351">
    <property type="term" value="P:DNA-templated transcription"/>
    <property type="evidence" value="ECO:0007669"/>
    <property type="project" value="TreeGrafter"/>
</dbReference>
<proteinExistence type="inferred from homology"/>
<dbReference type="GO" id="GO:0003700">
    <property type="term" value="F:DNA-binding transcription factor activity"/>
    <property type="evidence" value="ECO:0007669"/>
    <property type="project" value="InterPro"/>
</dbReference>
<sequence length="304" mass="33330">MSRIPLNFLPTFVAVARLPTLRAAAESLHLTHSAVSQQLGELESRLGFPLFDRRGRRVHLNAAGQALLRQVEPALAQVDDGVQAAAAAAKGAAQGVRLTMLPSFAQRWFLPRLGLWRERHPGIPLEIEASANIIDLQRDGFHAAIRTGPGPWPGLVVERLYETPTPFIAVAAMQVALRLRAGKPADLAREPLLGDSEVWEKWFAGAGVRTRVTPVASFNDVGLMLQATEQGLGLAVVRELLAADALRDGRLARLFDVSVVLEGVQPYSLVYPTALADWPPLIALRDWVRHEFDHSLALLRTIER</sequence>
<dbReference type="GO" id="GO:0043565">
    <property type="term" value="F:sequence-specific DNA binding"/>
    <property type="evidence" value="ECO:0007669"/>
    <property type="project" value="TreeGrafter"/>
</dbReference>
<dbReference type="InterPro" id="IPR036388">
    <property type="entry name" value="WH-like_DNA-bd_sf"/>
</dbReference>
<dbReference type="PRINTS" id="PR00039">
    <property type="entry name" value="HTHLYSR"/>
</dbReference>
<evidence type="ECO:0000256" key="3">
    <source>
        <dbReference type="ARBA" id="ARBA00023125"/>
    </source>
</evidence>
<keyword evidence="3" id="KW-0238">DNA-binding</keyword>
<dbReference type="Proteomes" id="UP001139353">
    <property type="component" value="Unassembled WGS sequence"/>
</dbReference>
<dbReference type="SUPFAM" id="SSF53850">
    <property type="entry name" value="Periplasmic binding protein-like II"/>
    <property type="match status" value="1"/>
</dbReference>
<dbReference type="Pfam" id="PF03466">
    <property type="entry name" value="LysR_substrate"/>
    <property type="match status" value="1"/>
</dbReference>
<dbReference type="FunFam" id="1.10.10.10:FF:000001">
    <property type="entry name" value="LysR family transcriptional regulator"/>
    <property type="match status" value="1"/>
</dbReference>
<feature type="domain" description="HTH lysR-type" evidence="5">
    <location>
        <begin position="4"/>
        <end position="61"/>
    </location>
</feature>
<comment type="caution">
    <text evidence="6">The sequence shown here is derived from an EMBL/GenBank/DDBJ whole genome shotgun (WGS) entry which is preliminary data.</text>
</comment>
<evidence type="ECO:0000256" key="2">
    <source>
        <dbReference type="ARBA" id="ARBA00023015"/>
    </source>
</evidence>
<dbReference type="Gene3D" id="3.40.190.10">
    <property type="entry name" value="Periplasmic binding protein-like II"/>
    <property type="match status" value="2"/>
</dbReference>
<dbReference type="InterPro" id="IPR036390">
    <property type="entry name" value="WH_DNA-bd_sf"/>
</dbReference>
<reference evidence="6" key="1">
    <citation type="submission" date="2021-11" db="EMBL/GenBank/DDBJ databases">
        <title>BS-T2-15 a new species belonging to the Comamonadaceae family isolated from the soil of a French oak forest.</title>
        <authorList>
            <person name="Mieszkin S."/>
            <person name="Alain K."/>
        </authorList>
    </citation>
    <scope>NUCLEOTIDE SEQUENCE</scope>
    <source>
        <strain evidence="6">BS-T2-15</strain>
    </source>
</reference>
<dbReference type="PANTHER" id="PTHR30537">
    <property type="entry name" value="HTH-TYPE TRANSCRIPTIONAL REGULATOR"/>
    <property type="match status" value="1"/>
</dbReference>
<keyword evidence="4" id="KW-0804">Transcription</keyword>
<protein>
    <submittedName>
        <fullName evidence="6">LysR substrate-binding domain-containing protein</fullName>
    </submittedName>
</protein>
<dbReference type="SUPFAM" id="SSF46785">
    <property type="entry name" value="Winged helix' DNA-binding domain"/>
    <property type="match status" value="1"/>
</dbReference>
<dbReference type="Pfam" id="PF00126">
    <property type="entry name" value="HTH_1"/>
    <property type="match status" value="1"/>
</dbReference>
<evidence type="ECO:0000313" key="7">
    <source>
        <dbReference type="Proteomes" id="UP001139353"/>
    </source>
</evidence>
<evidence type="ECO:0000256" key="4">
    <source>
        <dbReference type="ARBA" id="ARBA00023163"/>
    </source>
</evidence>
<comment type="similarity">
    <text evidence="1">Belongs to the LysR transcriptional regulatory family.</text>
</comment>
<dbReference type="Gene3D" id="1.10.10.10">
    <property type="entry name" value="Winged helix-like DNA-binding domain superfamily/Winged helix DNA-binding domain"/>
    <property type="match status" value="1"/>
</dbReference>
<dbReference type="InterPro" id="IPR058163">
    <property type="entry name" value="LysR-type_TF_proteobact-type"/>
</dbReference>
<accession>A0A9X1YNN8</accession>
<dbReference type="CDD" id="cd08432">
    <property type="entry name" value="PBP2_GcdR_TrpI_HvrB_AmpR_like"/>
    <property type="match status" value="1"/>
</dbReference>
<evidence type="ECO:0000313" key="6">
    <source>
        <dbReference type="EMBL" id="MCK9688108.1"/>
    </source>
</evidence>
<dbReference type="RefSeq" id="WP_275684153.1">
    <property type="nucleotide sequence ID" value="NZ_JAJLJH010000007.1"/>
</dbReference>
<keyword evidence="2" id="KW-0805">Transcription regulation</keyword>
<organism evidence="6 7">
    <name type="scientific">Scleromatobacter humisilvae</name>
    <dbReference type="NCBI Taxonomy" id="2897159"/>
    <lineage>
        <taxon>Bacteria</taxon>
        <taxon>Pseudomonadati</taxon>
        <taxon>Pseudomonadota</taxon>
        <taxon>Betaproteobacteria</taxon>
        <taxon>Burkholderiales</taxon>
        <taxon>Sphaerotilaceae</taxon>
        <taxon>Scleromatobacter</taxon>
    </lineage>
</organism>
<evidence type="ECO:0000259" key="5">
    <source>
        <dbReference type="PROSITE" id="PS50931"/>
    </source>
</evidence>
<dbReference type="PROSITE" id="PS50931">
    <property type="entry name" value="HTH_LYSR"/>
    <property type="match status" value="1"/>
</dbReference>
<dbReference type="InterPro" id="IPR005119">
    <property type="entry name" value="LysR_subst-bd"/>
</dbReference>
<keyword evidence="7" id="KW-1185">Reference proteome</keyword>
<dbReference type="PANTHER" id="PTHR30537:SF79">
    <property type="entry name" value="TRANSCRIPTIONAL REGULATOR-RELATED"/>
    <property type="match status" value="1"/>
</dbReference>
<dbReference type="AlphaFoldDB" id="A0A9X1YNN8"/>
<evidence type="ECO:0000256" key="1">
    <source>
        <dbReference type="ARBA" id="ARBA00009437"/>
    </source>
</evidence>